<keyword evidence="3" id="KW-1185">Reference proteome</keyword>
<organism evidence="2 3">
    <name type="scientific">Exidia glandulosa HHB12029</name>
    <dbReference type="NCBI Taxonomy" id="1314781"/>
    <lineage>
        <taxon>Eukaryota</taxon>
        <taxon>Fungi</taxon>
        <taxon>Dikarya</taxon>
        <taxon>Basidiomycota</taxon>
        <taxon>Agaricomycotina</taxon>
        <taxon>Agaricomycetes</taxon>
        <taxon>Auriculariales</taxon>
        <taxon>Exidiaceae</taxon>
        <taxon>Exidia</taxon>
    </lineage>
</organism>
<evidence type="ECO:0000313" key="2">
    <source>
        <dbReference type="EMBL" id="KZV88955.1"/>
    </source>
</evidence>
<reference evidence="2 3" key="1">
    <citation type="journal article" date="2016" name="Mol. Biol. Evol.">
        <title>Comparative Genomics of Early-Diverging Mushroom-Forming Fungi Provides Insights into the Origins of Lignocellulose Decay Capabilities.</title>
        <authorList>
            <person name="Nagy L.G."/>
            <person name="Riley R."/>
            <person name="Tritt A."/>
            <person name="Adam C."/>
            <person name="Daum C."/>
            <person name="Floudas D."/>
            <person name="Sun H."/>
            <person name="Yadav J.S."/>
            <person name="Pangilinan J."/>
            <person name="Larsson K.H."/>
            <person name="Matsuura K."/>
            <person name="Barry K."/>
            <person name="Labutti K."/>
            <person name="Kuo R."/>
            <person name="Ohm R.A."/>
            <person name="Bhattacharya S.S."/>
            <person name="Shirouzu T."/>
            <person name="Yoshinaga Y."/>
            <person name="Martin F.M."/>
            <person name="Grigoriev I.V."/>
            <person name="Hibbett D.S."/>
        </authorList>
    </citation>
    <scope>NUCLEOTIDE SEQUENCE [LARGE SCALE GENOMIC DNA]</scope>
    <source>
        <strain evidence="2 3">HHB12029</strain>
    </source>
</reference>
<proteinExistence type="predicted"/>
<dbReference type="EMBL" id="KV426085">
    <property type="protein sequence ID" value="KZV88955.1"/>
    <property type="molecule type" value="Genomic_DNA"/>
</dbReference>
<gene>
    <name evidence="2" type="ORF">EXIGLDRAFT_772176</name>
</gene>
<name>A0A165FGF6_EXIGL</name>
<dbReference type="AlphaFoldDB" id="A0A165FGF6"/>
<evidence type="ECO:0000256" key="1">
    <source>
        <dbReference type="SAM" id="MobiDB-lite"/>
    </source>
</evidence>
<feature type="region of interest" description="Disordered" evidence="1">
    <location>
        <begin position="1"/>
        <end position="50"/>
    </location>
</feature>
<sequence>MSTPVHDNESSPTHEEANRMADSFSAAAEAMAQAAPNAKFGNEEPAHALSQRASEIAALVVSDLKAHPDHLRGKHEAPMVPGPSA</sequence>
<dbReference type="Proteomes" id="UP000077266">
    <property type="component" value="Unassembled WGS sequence"/>
</dbReference>
<accession>A0A165FGF6</accession>
<feature type="compositionally biased region" description="Low complexity" evidence="1">
    <location>
        <begin position="21"/>
        <end position="38"/>
    </location>
</feature>
<feature type="compositionally biased region" description="Basic and acidic residues" evidence="1">
    <location>
        <begin position="1"/>
        <end position="19"/>
    </location>
</feature>
<evidence type="ECO:0000313" key="3">
    <source>
        <dbReference type="Proteomes" id="UP000077266"/>
    </source>
</evidence>
<dbReference type="InParanoid" id="A0A165FGF6"/>
<protein>
    <submittedName>
        <fullName evidence="2">Uncharacterized protein</fullName>
    </submittedName>
</protein>